<feature type="domain" description="Phosphoribulokinase/uridine kinase" evidence="1">
    <location>
        <begin position="12"/>
        <end position="106"/>
    </location>
</feature>
<keyword evidence="3" id="KW-1185">Reference proteome</keyword>
<keyword evidence="2" id="KW-0418">Kinase</keyword>
<gene>
    <name evidence="2" type="ORF">FL583_16585</name>
</gene>
<dbReference type="EMBL" id="VIRS01000010">
    <property type="protein sequence ID" value="TQS44125.1"/>
    <property type="molecule type" value="Genomic_DNA"/>
</dbReference>
<evidence type="ECO:0000313" key="2">
    <source>
        <dbReference type="EMBL" id="TQS44125.1"/>
    </source>
</evidence>
<keyword evidence="2" id="KW-0808">Transferase</keyword>
<sequence>MAAQHPGHPLRVGIDGVCGAGKTTFARELRDAVETAGRPAVHVDSDGFHHVRARRYRQGRTSARGYYEDAYDFDGLVARVLEPLGPGGSREYATRIHDLRSDEVVTGETARCPVDAVVLFDATFLQRDGLRACWDEVIYLQSDEAAATARGIARDGLPAEAYATRYLAACRLYLAEQRPAERASIVVEHTDPAAPRITVRRR</sequence>
<name>A0A545AU47_9ACTN</name>
<proteinExistence type="predicted"/>
<dbReference type="Proteomes" id="UP000317982">
    <property type="component" value="Unassembled WGS sequence"/>
</dbReference>
<organism evidence="2 3">
    <name type="scientific">Cryptosporangium phraense</name>
    <dbReference type="NCBI Taxonomy" id="2593070"/>
    <lineage>
        <taxon>Bacteria</taxon>
        <taxon>Bacillati</taxon>
        <taxon>Actinomycetota</taxon>
        <taxon>Actinomycetes</taxon>
        <taxon>Cryptosporangiales</taxon>
        <taxon>Cryptosporangiaceae</taxon>
        <taxon>Cryptosporangium</taxon>
    </lineage>
</organism>
<dbReference type="GO" id="GO:0005524">
    <property type="term" value="F:ATP binding"/>
    <property type="evidence" value="ECO:0007669"/>
    <property type="project" value="InterPro"/>
</dbReference>
<dbReference type="GO" id="GO:0016301">
    <property type="term" value="F:kinase activity"/>
    <property type="evidence" value="ECO:0007669"/>
    <property type="project" value="UniProtKB-KW"/>
</dbReference>
<dbReference type="AlphaFoldDB" id="A0A545AU47"/>
<dbReference type="Gene3D" id="3.40.50.300">
    <property type="entry name" value="P-loop containing nucleotide triphosphate hydrolases"/>
    <property type="match status" value="1"/>
</dbReference>
<dbReference type="InParanoid" id="A0A545AU47"/>
<comment type="caution">
    <text evidence="2">The sequence shown here is derived from an EMBL/GenBank/DDBJ whole genome shotgun (WGS) entry which is preliminary data.</text>
</comment>
<dbReference type="InterPro" id="IPR027417">
    <property type="entry name" value="P-loop_NTPase"/>
</dbReference>
<accession>A0A545AU47</accession>
<reference evidence="2 3" key="1">
    <citation type="submission" date="2019-07" db="EMBL/GenBank/DDBJ databases">
        <title>Cryptosporangium phraense sp. nov., isolated from plant litter.</title>
        <authorList>
            <person name="Suriyachadkun C."/>
        </authorList>
    </citation>
    <scope>NUCLEOTIDE SEQUENCE [LARGE SCALE GENOMIC DNA]</scope>
    <source>
        <strain evidence="2 3">A-T 5661</strain>
    </source>
</reference>
<evidence type="ECO:0000259" key="1">
    <source>
        <dbReference type="Pfam" id="PF00485"/>
    </source>
</evidence>
<dbReference type="Pfam" id="PF00485">
    <property type="entry name" value="PRK"/>
    <property type="match status" value="1"/>
</dbReference>
<dbReference type="SUPFAM" id="SSF52540">
    <property type="entry name" value="P-loop containing nucleoside triphosphate hydrolases"/>
    <property type="match status" value="1"/>
</dbReference>
<dbReference type="InterPro" id="IPR006083">
    <property type="entry name" value="PRK/URK"/>
</dbReference>
<dbReference type="OrthoDB" id="572586at2"/>
<evidence type="ECO:0000313" key="3">
    <source>
        <dbReference type="Proteomes" id="UP000317982"/>
    </source>
</evidence>
<protein>
    <submittedName>
        <fullName evidence="2">Uridine kinase</fullName>
    </submittedName>
</protein>